<organism evidence="1 2">
    <name type="scientific">Symbiodinium natans</name>
    <dbReference type="NCBI Taxonomy" id="878477"/>
    <lineage>
        <taxon>Eukaryota</taxon>
        <taxon>Sar</taxon>
        <taxon>Alveolata</taxon>
        <taxon>Dinophyceae</taxon>
        <taxon>Suessiales</taxon>
        <taxon>Symbiodiniaceae</taxon>
        <taxon>Symbiodinium</taxon>
    </lineage>
</organism>
<name>A0A812IIH7_9DINO</name>
<reference evidence="1" key="1">
    <citation type="submission" date="2021-02" db="EMBL/GenBank/DDBJ databases">
        <authorList>
            <person name="Dougan E. K."/>
            <person name="Rhodes N."/>
            <person name="Thang M."/>
            <person name="Chan C."/>
        </authorList>
    </citation>
    <scope>NUCLEOTIDE SEQUENCE</scope>
</reference>
<protein>
    <submittedName>
        <fullName evidence="1">Uncharacterized protein</fullName>
    </submittedName>
</protein>
<gene>
    <name evidence="1" type="ORF">SNAT2548_LOCUS4094</name>
</gene>
<evidence type="ECO:0000313" key="1">
    <source>
        <dbReference type="EMBL" id="CAE7034128.1"/>
    </source>
</evidence>
<evidence type="ECO:0000313" key="2">
    <source>
        <dbReference type="Proteomes" id="UP000604046"/>
    </source>
</evidence>
<dbReference type="Proteomes" id="UP000604046">
    <property type="component" value="Unassembled WGS sequence"/>
</dbReference>
<dbReference type="OrthoDB" id="437581at2759"/>
<keyword evidence="2" id="KW-1185">Reference proteome</keyword>
<proteinExistence type="predicted"/>
<comment type="caution">
    <text evidence="1">The sequence shown here is derived from an EMBL/GenBank/DDBJ whole genome shotgun (WGS) entry which is preliminary data.</text>
</comment>
<sequence>MEADHTTRVPVKDLSCVGEVAALQHLDGLTWADVKKMLNSRSARVSDDPRMMAVVAEIQKKESDDCVLGIISTSAYMTPAYYPKHRNLARILGTDVNLLSVNVSFYEALRAGFPIFSLFDDMSTPEFRAWFHTPECVQILDSFRDRPACSAAAAQSLRKRLEEERNAGLISGHGRRLMLTAIEIFDTEACECRPANAAASLVLALCRAQALLEAPTLRSEREDSAVNRDVIELVTRAEELIKDYSWDEGFVFGRLVGSPWNFWWLLKLLQEAMEQIFPMMM</sequence>
<dbReference type="EMBL" id="CAJNDS010000249">
    <property type="protein sequence ID" value="CAE7034128.1"/>
    <property type="molecule type" value="Genomic_DNA"/>
</dbReference>
<dbReference type="AlphaFoldDB" id="A0A812IIH7"/>
<accession>A0A812IIH7</accession>